<dbReference type="AlphaFoldDB" id="A0A5B7ILB8"/>
<name>A0A5B7ILB8_PORTR</name>
<sequence length="70" mass="7615">MRHWPLVAVSRCSNYLSSAALVPTVYTPRGIVTKDAACSGQLFPQGASLHIQLLSWPTQSSSSLIVSLEW</sequence>
<dbReference type="EMBL" id="VSRR010061847">
    <property type="protein sequence ID" value="MPC83203.1"/>
    <property type="molecule type" value="Genomic_DNA"/>
</dbReference>
<accession>A0A5B7ILB8</accession>
<organism evidence="1 2">
    <name type="scientific">Portunus trituberculatus</name>
    <name type="common">Swimming crab</name>
    <name type="synonym">Neptunus trituberculatus</name>
    <dbReference type="NCBI Taxonomy" id="210409"/>
    <lineage>
        <taxon>Eukaryota</taxon>
        <taxon>Metazoa</taxon>
        <taxon>Ecdysozoa</taxon>
        <taxon>Arthropoda</taxon>
        <taxon>Crustacea</taxon>
        <taxon>Multicrustacea</taxon>
        <taxon>Malacostraca</taxon>
        <taxon>Eumalacostraca</taxon>
        <taxon>Eucarida</taxon>
        <taxon>Decapoda</taxon>
        <taxon>Pleocyemata</taxon>
        <taxon>Brachyura</taxon>
        <taxon>Eubrachyura</taxon>
        <taxon>Portunoidea</taxon>
        <taxon>Portunidae</taxon>
        <taxon>Portuninae</taxon>
        <taxon>Portunus</taxon>
    </lineage>
</organism>
<dbReference type="Proteomes" id="UP000324222">
    <property type="component" value="Unassembled WGS sequence"/>
</dbReference>
<keyword evidence="2" id="KW-1185">Reference proteome</keyword>
<gene>
    <name evidence="1" type="ORF">E2C01_077905</name>
</gene>
<protein>
    <submittedName>
        <fullName evidence="1">Uncharacterized protein</fullName>
    </submittedName>
</protein>
<evidence type="ECO:0000313" key="2">
    <source>
        <dbReference type="Proteomes" id="UP000324222"/>
    </source>
</evidence>
<evidence type="ECO:0000313" key="1">
    <source>
        <dbReference type="EMBL" id="MPC83203.1"/>
    </source>
</evidence>
<comment type="caution">
    <text evidence="1">The sequence shown here is derived from an EMBL/GenBank/DDBJ whole genome shotgun (WGS) entry which is preliminary data.</text>
</comment>
<proteinExistence type="predicted"/>
<reference evidence="1 2" key="1">
    <citation type="submission" date="2019-05" db="EMBL/GenBank/DDBJ databases">
        <title>Another draft genome of Portunus trituberculatus and its Hox gene families provides insights of decapod evolution.</title>
        <authorList>
            <person name="Jeong J.-H."/>
            <person name="Song I."/>
            <person name="Kim S."/>
            <person name="Choi T."/>
            <person name="Kim D."/>
            <person name="Ryu S."/>
            <person name="Kim W."/>
        </authorList>
    </citation>
    <scope>NUCLEOTIDE SEQUENCE [LARGE SCALE GENOMIC DNA]</scope>
    <source>
        <tissue evidence="1">Muscle</tissue>
    </source>
</reference>